<feature type="chain" id="PRO_5045766778" evidence="1">
    <location>
        <begin position="22"/>
        <end position="422"/>
    </location>
</feature>
<evidence type="ECO:0000313" key="4">
    <source>
        <dbReference type="EMBL" id="MEM0578392.1"/>
    </source>
</evidence>
<gene>
    <name evidence="4" type="ORF">WFZ86_17950</name>
</gene>
<dbReference type="Gene3D" id="3.10.450.590">
    <property type="match status" value="1"/>
</dbReference>
<evidence type="ECO:0000259" key="2">
    <source>
        <dbReference type="Pfam" id="PF12146"/>
    </source>
</evidence>
<evidence type="ECO:0000313" key="5">
    <source>
        <dbReference type="Proteomes" id="UP001468798"/>
    </source>
</evidence>
<dbReference type="Proteomes" id="UP001468798">
    <property type="component" value="Unassembled WGS sequence"/>
</dbReference>
<dbReference type="EMBL" id="JBCGDP010000023">
    <property type="protein sequence ID" value="MEM0578392.1"/>
    <property type="molecule type" value="Genomic_DNA"/>
</dbReference>
<feature type="domain" description="Serine aminopeptidase S33" evidence="2">
    <location>
        <begin position="177"/>
        <end position="391"/>
    </location>
</feature>
<dbReference type="InterPro" id="IPR029058">
    <property type="entry name" value="AB_hydrolase_fold"/>
</dbReference>
<accession>A0ABU9NVK3</accession>
<dbReference type="Pfam" id="PF12146">
    <property type="entry name" value="Hydrolase_4"/>
    <property type="match status" value="1"/>
</dbReference>
<evidence type="ECO:0000259" key="3">
    <source>
        <dbReference type="Pfam" id="PF13026"/>
    </source>
</evidence>
<dbReference type="PANTHER" id="PTHR43265:SF1">
    <property type="entry name" value="ESTERASE ESTD"/>
    <property type="match status" value="1"/>
</dbReference>
<feature type="signal peptide" evidence="1">
    <location>
        <begin position="1"/>
        <end position="21"/>
    </location>
</feature>
<keyword evidence="5" id="KW-1185">Reference proteome</keyword>
<comment type="caution">
    <text evidence="4">The sequence shown here is derived from an EMBL/GenBank/DDBJ whole genome shotgun (WGS) entry which is preliminary data.</text>
</comment>
<dbReference type="SUPFAM" id="SSF53474">
    <property type="entry name" value="alpha/beta-Hydrolases"/>
    <property type="match status" value="1"/>
</dbReference>
<protein>
    <submittedName>
        <fullName evidence="4">Alpha/beta fold hydrolase</fullName>
    </submittedName>
</protein>
<keyword evidence="1" id="KW-0732">Signal</keyword>
<dbReference type="RefSeq" id="WP_342693210.1">
    <property type="nucleotide sequence ID" value="NZ_JBCGDP010000023.1"/>
</dbReference>
<dbReference type="Gene3D" id="3.40.50.1820">
    <property type="entry name" value="alpha/beta hydrolase"/>
    <property type="match status" value="1"/>
</dbReference>
<feature type="domain" description="DUF3887" evidence="3">
    <location>
        <begin position="32"/>
        <end position="115"/>
    </location>
</feature>
<dbReference type="InterPro" id="IPR024981">
    <property type="entry name" value="DUF3887"/>
</dbReference>
<name>A0ABU9NVK3_9FLAO</name>
<dbReference type="GO" id="GO:0016787">
    <property type="term" value="F:hydrolase activity"/>
    <property type="evidence" value="ECO:0007669"/>
    <property type="project" value="UniProtKB-KW"/>
</dbReference>
<keyword evidence="4" id="KW-0378">Hydrolase</keyword>
<reference evidence="4 5" key="1">
    <citation type="submission" date="2024-03" db="EMBL/GenBank/DDBJ databases">
        <title>Two novel species of the genus Flavobacterium exhibiting potentially degradation of complex polysaccharides.</title>
        <authorList>
            <person name="Lian X."/>
        </authorList>
    </citation>
    <scope>NUCLEOTIDE SEQUENCE [LARGE SCALE GENOMIC DNA]</scope>
    <source>
        <strain evidence="4 5">N6</strain>
    </source>
</reference>
<evidence type="ECO:0000256" key="1">
    <source>
        <dbReference type="SAM" id="SignalP"/>
    </source>
</evidence>
<dbReference type="InterPro" id="IPR022742">
    <property type="entry name" value="Hydrolase_4"/>
</dbReference>
<proteinExistence type="predicted"/>
<dbReference type="InterPro" id="IPR053145">
    <property type="entry name" value="AB_hydrolase_Est10"/>
</dbReference>
<dbReference type="Pfam" id="PF13026">
    <property type="entry name" value="DUF3887"/>
    <property type="match status" value="1"/>
</dbReference>
<organism evidence="4 5">
    <name type="scientific">Flavobacterium polysaccharolyticum</name>
    <dbReference type="NCBI Taxonomy" id="3133148"/>
    <lineage>
        <taxon>Bacteria</taxon>
        <taxon>Pseudomonadati</taxon>
        <taxon>Bacteroidota</taxon>
        <taxon>Flavobacteriia</taxon>
        <taxon>Flavobacteriales</taxon>
        <taxon>Flavobacteriaceae</taxon>
        <taxon>Flavobacterium</taxon>
    </lineage>
</organism>
<dbReference type="PANTHER" id="PTHR43265">
    <property type="entry name" value="ESTERASE ESTD"/>
    <property type="match status" value="1"/>
</dbReference>
<sequence>MKKILSFCFLLFTLLPLLSYTQDTKLSLGNDFITSLLVEKNYNRAYTFFDESVKSKISEALLKETVERLEMQLGKFKSVIETNKEKEICSYYSDFEKMKLDIRIAFNEKSKIIGFFFVPHKEFKTQQSLGKEYTIKSNDIDLKGTLLIPESGNLKKLVLFVHGSGPNDRDETIFENKPFKDIAESLFANGIASYRFDKRTYTNPESFSDKSTIDDEVTNDVLNIVKYFKSNSQFSDYEIIVLGHSLGAFLLPRIATRSNQISKIILLAGNARPLDVLIQEQLDYLYLLNPSNKMKAEREKINQQITNLHSKSFHLNTTKDNLPLDLSAPYWKSILDYKPLKDIQKVNIPTLIVQGERDYQVTMKDFELWKSGVKHNKKAKCISYPGLNHLFMIGTSPSTPQEYGIKGTVDTKVIKDIIVANR</sequence>